<gene>
    <name evidence="7" type="ORF">ACFOLG_07315</name>
</gene>
<dbReference type="SMART" id="SM00220">
    <property type="entry name" value="S_TKc"/>
    <property type="match status" value="1"/>
</dbReference>
<dbReference type="PROSITE" id="PS00108">
    <property type="entry name" value="PROTEIN_KINASE_ST"/>
    <property type="match status" value="1"/>
</dbReference>
<proteinExistence type="predicted"/>
<dbReference type="InterPro" id="IPR000719">
    <property type="entry name" value="Prot_kinase_dom"/>
</dbReference>
<sequence>MDSTQSKSRSLVPGCRLEGYTIVRVLSSGGFSEVYLALDDHDRKYAIKEYLPRDMVGRSDAGDVTVLNELDREVFKLGLKCFFEEARVLAGIHHPNVVRVSNFFRANQTVYMVMEYADGRSLARELELSEGSMPEARLRKLFAELIAGLGEVHKQHLLHLDIKPGNIYLRRNGSPMLLDFGTARQVAHESHFASAMITPGFAAPEQYNNGEPLGVWTDIYGLGASMYLAMGGGRLPAANLRLRQDTLPPATRLLAGRYSPQLLQLVEQCLAPAPQARPRSLGVVREQLLGSYQELPPAGKRWRRWLAVLGGKKAG</sequence>
<comment type="caution">
    <text evidence="7">The sequence shown here is derived from an EMBL/GenBank/DDBJ whole genome shotgun (WGS) entry which is preliminary data.</text>
</comment>
<evidence type="ECO:0000256" key="3">
    <source>
        <dbReference type="ARBA" id="ARBA00022741"/>
    </source>
</evidence>
<dbReference type="PANTHER" id="PTHR43671">
    <property type="entry name" value="SERINE/THREONINE-PROTEIN KINASE NEK"/>
    <property type="match status" value="1"/>
</dbReference>
<keyword evidence="3" id="KW-0547">Nucleotide-binding</keyword>
<dbReference type="EC" id="2.7.11.1" evidence="1"/>
<dbReference type="EMBL" id="JBHRXN010000014">
    <property type="protein sequence ID" value="MFC3531992.1"/>
    <property type="molecule type" value="Genomic_DNA"/>
</dbReference>
<evidence type="ECO:0000256" key="4">
    <source>
        <dbReference type="ARBA" id="ARBA00022777"/>
    </source>
</evidence>
<dbReference type="CDD" id="cd14014">
    <property type="entry name" value="STKc_PknB_like"/>
    <property type="match status" value="1"/>
</dbReference>
<evidence type="ECO:0000259" key="6">
    <source>
        <dbReference type="PROSITE" id="PS50011"/>
    </source>
</evidence>
<dbReference type="RefSeq" id="WP_386090170.1">
    <property type="nucleotide sequence ID" value="NZ_JBHRXN010000014.1"/>
</dbReference>
<reference evidence="8" key="1">
    <citation type="journal article" date="2019" name="Int. J. Syst. Evol. Microbiol.">
        <title>The Global Catalogue of Microorganisms (GCM) 10K type strain sequencing project: providing services to taxonomists for standard genome sequencing and annotation.</title>
        <authorList>
            <consortium name="The Broad Institute Genomics Platform"/>
            <consortium name="The Broad Institute Genome Sequencing Center for Infectious Disease"/>
            <person name="Wu L."/>
            <person name="Ma J."/>
        </authorList>
    </citation>
    <scope>NUCLEOTIDE SEQUENCE [LARGE SCALE GENOMIC DNA]</scope>
    <source>
        <strain evidence="8">KCTC 42742</strain>
    </source>
</reference>
<dbReference type="InterPro" id="IPR008271">
    <property type="entry name" value="Ser/Thr_kinase_AS"/>
</dbReference>
<dbReference type="InterPro" id="IPR050660">
    <property type="entry name" value="NEK_Ser/Thr_kinase"/>
</dbReference>
<evidence type="ECO:0000256" key="5">
    <source>
        <dbReference type="ARBA" id="ARBA00022840"/>
    </source>
</evidence>
<evidence type="ECO:0000256" key="1">
    <source>
        <dbReference type="ARBA" id="ARBA00012513"/>
    </source>
</evidence>
<dbReference type="SUPFAM" id="SSF56112">
    <property type="entry name" value="Protein kinase-like (PK-like)"/>
    <property type="match status" value="1"/>
</dbReference>
<dbReference type="GO" id="GO:0004674">
    <property type="term" value="F:protein serine/threonine kinase activity"/>
    <property type="evidence" value="ECO:0007669"/>
    <property type="project" value="UniProtKB-EC"/>
</dbReference>
<dbReference type="Pfam" id="PF00069">
    <property type="entry name" value="Pkinase"/>
    <property type="match status" value="1"/>
</dbReference>
<keyword evidence="8" id="KW-1185">Reference proteome</keyword>
<evidence type="ECO:0000256" key="2">
    <source>
        <dbReference type="ARBA" id="ARBA00022679"/>
    </source>
</evidence>
<keyword evidence="2 7" id="KW-0808">Transferase</keyword>
<dbReference type="Proteomes" id="UP001595741">
    <property type="component" value="Unassembled WGS sequence"/>
</dbReference>
<dbReference type="PROSITE" id="PS50011">
    <property type="entry name" value="PROTEIN_KINASE_DOM"/>
    <property type="match status" value="1"/>
</dbReference>
<name>A0ABV7RFE0_9NEIS</name>
<dbReference type="InterPro" id="IPR011009">
    <property type="entry name" value="Kinase-like_dom_sf"/>
</dbReference>
<keyword evidence="4 7" id="KW-0418">Kinase</keyword>
<evidence type="ECO:0000313" key="8">
    <source>
        <dbReference type="Proteomes" id="UP001595741"/>
    </source>
</evidence>
<dbReference type="Gene3D" id="1.10.510.10">
    <property type="entry name" value="Transferase(Phosphotransferase) domain 1"/>
    <property type="match status" value="1"/>
</dbReference>
<dbReference type="PANTHER" id="PTHR43671:SF13">
    <property type="entry name" value="SERINE_THREONINE-PROTEIN KINASE NEK2"/>
    <property type="match status" value="1"/>
</dbReference>
<evidence type="ECO:0000313" key="7">
    <source>
        <dbReference type="EMBL" id="MFC3531992.1"/>
    </source>
</evidence>
<accession>A0ABV7RFE0</accession>
<keyword evidence="5" id="KW-0067">ATP-binding</keyword>
<feature type="domain" description="Protein kinase" evidence="6">
    <location>
        <begin position="20"/>
        <end position="289"/>
    </location>
</feature>
<protein>
    <recommendedName>
        <fullName evidence="1">non-specific serine/threonine protein kinase</fullName>
        <ecNumber evidence="1">2.7.11.1</ecNumber>
    </recommendedName>
</protein>
<organism evidence="7 8">
    <name type="scientific">Vogesella facilis</name>
    <dbReference type="NCBI Taxonomy" id="1655232"/>
    <lineage>
        <taxon>Bacteria</taxon>
        <taxon>Pseudomonadati</taxon>
        <taxon>Pseudomonadota</taxon>
        <taxon>Betaproteobacteria</taxon>
        <taxon>Neisseriales</taxon>
        <taxon>Chromobacteriaceae</taxon>
        <taxon>Vogesella</taxon>
    </lineage>
</organism>